<dbReference type="Proteomes" id="UP000778970">
    <property type="component" value="Unassembled WGS sequence"/>
</dbReference>
<feature type="compositionally biased region" description="Acidic residues" evidence="9">
    <location>
        <begin position="301"/>
        <end position="340"/>
    </location>
</feature>
<dbReference type="InterPro" id="IPR011776">
    <property type="entry name" value="Mg_chelatase_ATPase-dsu"/>
</dbReference>
<dbReference type="EMBL" id="NRRE01000014">
    <property type="protein sequence ID" value="MBK1696360.1"/>
    <property type="molecule type" value="Genomic_DNA"/>
</dbReference>
<dbReference type="InterPro" id="IPR036465">
    <property type="entry name" value="vWFA_dom_sf"/>
</dbReference>
<dbReference type="SUPFAM" id="SSF53300">
    <property type="entry name" value="vWA-like"/>
    <property type="match status" value="1"/>
</dbReference>
<keyword evidence="5 8" id="KW-0067">ATP-binding</keyword>
<proteinExistence type="inferred from homology"/>
<dbReference type="EC" id="6.6.1.1" evidence="8"/>
<feature type="region of interest" description="Disordered" evidence="9">
    <location>
        <begin position="369"/>
        <end position="403"/>
    </location>
</feature>
<dbReference type="AlphaFoldDB" id="A0A934QH08"/>
<dbReference type="GO" id="GO:0016851">
    <property type="term" value="F:magnesium chelatase activity"/>
    <property type="evidence" value="ECO:0007669"/>
    <property type="project" value="UniProtKB-UniRule"/>
</dbReference>
<dbReference type="NCBIfam" id="TIGR02031">
    <property type="entry name" value="BchD-ChlD"/>
    <property type="match status" value="1"/>
</dbReference>
<dbReference type="PANTHER" id="PTHR43473">
    <property type="entry name" value="MAGNESIUM-CHELATASE SUBUNIT CHLD, CHLOROPLASTIC"/>
    <property type="match status" value="1"/>
</dbReference>
<keyword evidence="6 8" id="KW-0149">Chlorophyll biosynthesis</keyword>
<dbReference type="NCBIfam" id="NF009943">
    <property type="entry name" value="PRK13406.1"/>
    <property type="match status" value="1"/>
</dbReference>
<evidence type="ECO:0000313" key="11">
    <source>
        <dbReference type="EMBL" id="MBK1696360.1"/>
    </source>
</evidence>
<sequence length="640" mass="67485">MDGAFAQLETGSTTPRADVRADTGSGVVADSRSASRPSAGAVWRDALLALAVFAVDPMGIGGVLLRARAGPVRQRWLDQLTDRLGDFGPMRKIPLNVSDDRLIGGLDLATTLQSGKPVVSKGLLAEGDGKVMQIAMAERMDAGTAARIAAVLDNGEVRLEREGFAQTLPSRFALVACDEGAEDEEQPPGALTERLAIQIDLSSVPPHDTDGEQAKRARAIELARARLAHVSASEEILSALTGTAQALGVHSMRAPLLALKVAKAHAALNGVDAVRQDDAEVAARMVLAPRATQLPPPPQEEQAEEEQEAPEQQPPEEPETQDPESQDEDSNRDEEDEEQDAPSAQELAETILAAAQSALQPGQLERLRDQMGRRQSGQAGRAGALAKSRTRGRQVGTFRGAPGGDNKLDVLATLRAAAPWQPLRGRGLPGKGGSGGRLVVQPDDFRIKRLKHKTETATIFCVDASGSSALHRLAETKGAVELLLADCYVRRDKVALVAFRGKAAEVLLPPTRSLTRAKRSLASLPGGGGTPLAAGLTEAWVLADHANRRGETPVVILMTDGRANVDHTGGTDRAQAKADAQAAARRLRATGVTALLIDTSPRPRQSAHELAGAMGGHYLPLPHADASALSQAVKTAEKSL</sequence>
<evidence type="ECO:0000256" key="7">
    <source>
        <dbReference type="ARBA" id="ARBA00048693"/>
    </source>
</evidence>
<evidence type="ECO:0000256" key="9">
    <source>
        <dbReference type="SAM" id="MobiDB-lite"/>
    </source>
</evidence>
<dbReference type="InterPro" id="IPR041702">
    <property type="entry name" value="BchD/ChlD_VWA"/>
</dbReference>
<comment type="similarity">
    <text evidence="1 8">Belongs to the Mg-chelatase subunits D/I family.</text>
</comment>
<dbReference type="GO" id="GO:0015979">
    <property type="term" value="P:photosynthesis"/>
    <property type="evidence" value="ECO:0007669"/>
    <property type="project" value="UniProtKB-UniRule"/>
</dbReference>
<comment type="function">
    <text evidence="8">Involved in bacteriochlorophyll biosynthesis; introduces a magnesium ion into protoporphyrin IX to yield Mg-protoporphyrin IX.</text>
</comment>
<dbReference type="Gene3D" id="3.40.50.300">
    <property type="entry name" value="P-loop containing nucleotide triphosphate hydrolases"/>
    <property type="match status" value="1"/>
</dbReference>
<keyword evidence="2 8" id="KW-0602">Photosynthesis</keyword>
<dbReference type="GO" id="GO:0030494">
    <property type="term" value="P:bacteriochlorophyll biosynthetic process"/>
    <property type="evidence" value="ECO:0007669"/>
    <property type="project" value="UniProtKB-KW"/>
</dbReference>
<reference evidence="11" key="1">
    <citation type="submission" date="2017-08" db="EMBL/GenBank/DDBJ databases">
        <authorList>
            <person name="Imhoff J.F."/>
            <person name="Rahn T."/>
            <person name="Kuenzel S."/>
            <person name="Neulinger S.C."/>
        </authorList>
    </citation>
    <scope>NUCLEOTIDE SEQUENCE</scope>
    <source>
        <strain evidence="11">DSM 9154</strain>
    </source>
</reference>
<dbReference type="Gene3D" id="1.10.8.80">
    <property type="entry name" value="Magnesium chelatase subunit I, C-Terminal domain"/>
    <property type="match status" value="1"/>
</dbReference>
<dbReference type="Pfam" id="PF17863">
    <property type="entry name" value="AAA_lid_2"/>
    <property type="match status" value="1"/>
</dbReference>
<comment type="pathway">
    <text evidence="8">Porphyrin-containing compound metabolism; bacteriochlorophyll biosynthesis.</text>
</comment>
<dbReference type="Gene3D" id="3.40.50.410">
    <property type="entry name" value="von Willebrand factor, type A domain"/>
    <property type="match status" value="1"/>
</dbReference>
<keyword evidence="8" id="KW-0077">Bacteriochlorophyll biosynthesis</keyword>
<gene>
    <name evidence="11" type="primary">bchD</name>
    <name evidence="11" type="ORF">CKO21_03780</name>
</gene>
<dbReference type="InterPro" id="IPR002035">
    <property type="entry name" value="VWF_A"/>
</dbReference>
<accession>A0A934QH08</accession>
<evidence type="ECO:0000256" key="2">
    <source>
        <dbReference type="ARBA" id="ARBA00022531"/>
    </source>
</evidence>
<evidence type="ECO:0000256" key="3">
    <source>
        <dbReference type="ARBA" id="ARBA00022598"/>
    </source>
</evidence>
<evidence type="ECO:0000259" key="10">
    <source>
        <dbReference type="PROSITE" id="PS50234"/>
    </source>
</evidence>
<dbReference type="Pfam" id="PF13519">
    <property type="entry name" value="VWA_2"/>
    <property type="match status" value="1"/>
</dbReference>
<dbReference type="InterPro" id="IPR027417">
    <property type="entry name" value="P-loop_NTPase"/>
</dbReference>
<keyword evidence="12" id="KW-1185">Reference proteome</keyword>
<dbReference type="PANTHER" id="PTHR43473:SF2">
    <property type="entry name" value="MAGNESIUM-CHELATASE SUBUNIT CHLD, CHLOROPLASTIC"/>
    <property type="match status" value="1"/>
</dbReference>
<dbReference type="InterPro" id="IPR041628">
    <property type="entry name" value="ChlI/MoxR_AAA_lid"/>
</dbReference>
<dbReference type="GO" id="GO:0005524">
    <property type="term" value="F:ATP binding"/>
    <property type="evidence" value="ECO:0007669"/>
    <property type="project" value="UniProtKB-UniRule"/>
</dbReference>
<dbReference type="PROSITE" id="PS50234">
    <property type="entry name" value="VWFA"/>
    <property type="match status" value="1"/>
</dbReference>
<evidence type="ECO:0000313" key="12">
    <source>
        <dbReference type="Proteomes" id="UP000778970"/>
    </source>
</evidence>
<keyword evidence="3 8" id="KW-0436">Ligase</keyword>
<evidence type="ECO:0000256" key="5">
    <source>
        <dbReference type="ARBA" id="ARBA00022840"/>
    </source>
</evidence>
<dbReference type="RefSeq" id="WP_081728748.1">
    <property type="nucleotide sequence ID" value="NZ_NRRE01000014.1"/>
</dbReference>
<comment type="catalytic activity">
    <reaction evidence="7 8">
        <text>protoporphyrin IX + Mg(2+) + ATP + H2O = Mg-protoporphyrin IX + ADP + phosphate + 3 H(+)</text>
        <dbReference type="Rhea" id="RHEA:13961"/>
        <dbReference type="ChEBI" id="CHEBI:15377"/>
        <dbReference type="ChEBI" id="CHEBI:15378"/>
        <dbReference type="ChEBI" id="CHEBI:18420"/>
        <dbReference type="ChEBI" id="CHEBI:30616"/>
        <dbReference type="ChEBI" id="CHEBI:43474"/>
        <dbReference type="ChEBI" id="CHEBI:57306"/>
        <dbReference type="ChEBI" id="CHEBI:60492"/>
        <dbReference type="ChEBI" id="CHEBI:456216"/>
        <dbReference type="EC" id="6.6.1.1"/>
    </reaction>
</comment>
<evidence type="ECO:0000256" key="4">
    <source>
        <dbReference type="ARBA" id="ARBA00022741"/>
    </source>
</evidence>
<feature type="region of interest" description="Disordered" evidence="9">
    <location>
        <begin position="1"/>
        <end position="33"/>
    </location>
</feature>
<comment type="caution">
    <text evidence="11">The sequence shown here is derived from an EMBL/GenBank/DDBJ whole genome shotgun (WGS) entry which is preliminary data.</text>
</comment>
<keyword evidence="4 8" id="KW-0547">Nucleotide-binding</keyword>
<dbReference type="SMART" id="SM00327">
    <property type="entry name" value="VWA"/>
    <property type="match status" value="1"/>
</dbReference>
<protein>
    <recommendedName>
        <fullName evidence="8">Mg-protoporphyrin IX chelatase</fullName>
        <ecNumber evidence="8">6.6.1.1</ecNumber>
    </recommendedName>
</protein>
<organism evidence="11 12">
    <name type="scientific">Rhodovibrio salinarum</name>
    <dbReference type="NCBI Taxonomy" id="1087"/>
    <lineage>
        <taxon>Bacteria</taxon>
        <taxon>Pseudomonadati</taxon>
        <taxon>Pseudomonadota</taxon>
        <taxon>Alphaproteobacteria</taxon>
        <taxon>Rhodospirillales</taxon>
        <taxon>Rhodovibrionaceae</taxon>
        <taxon>Rhodovibrio</taxon>
    </lineage>
</organism>
<feature type="compositionally biased region" description="Low complexity" evidence="9">
    <location>
        <begin position="373"/>
        <end position="384"/>
    </location>
</feature>
<evidence type="ECO:0000256" key="6">
    <source>
        <dbReference type="ARBA" id="ARBA00023171"/>
    </source>
</evidence>
<evidence type="ECO:0000256" key="1">
    <source>
        <dbReference type="ARBA" id="ARBA00005799"/>
    </source>
</evidence>
<feature type="domain" description="VWFA" evidence="10">
    <location>
        <begin position="457"/>
        <end position="636"/>
    </location>
</feature>
<feature type="region of interest" description="Disordered" evidence="9">
    <location>
        <begin position="289"/>
        <end position="344"/>
    </location>
</feature>
<evidence type="ECO:0000256" key="8">
    <source>
        <dbReference type="RuleBase" id="RU362087"/>
    </source>
</evidence>
<dbReference type="SUPFAM" id="SSF52540">
    <property type="entry name" value="P-loop containing nucleoside triphosphate hydrolases"/>
    <property type="match status" value="1"/>
</dbReference>
<reference evidence="11" key="2">
    <citation type="journal article" date="2020" name="Microorganisms">
        <title>Osmotic Adaptation and Compatible Solute Biosynthesis of Phototrophic Bacteria as Revealed from Genome Analyses.</title>
        <authorList>
            <person name="Imhoff J.F."/>
            <person name="Rahn T."/>
            <person name="Kunzel S."/>
            <person name="Keller A."/>
            <person name="Neulinger S.C."/>
        </authorList>
    </citation>
    <scope>NUCLEOTIDE SEQUENCE</scope>
    <source>
        <strain evidence="11">DSM 9154</strain>
    </source>
</reference>
<name>A0A934QH08_9PROT</name>
<dbReference type="CDD" id="cd01451">
    <property type="entry name" value="vWA_Magnesium_chelatase"/>
    <property type="match status" value="1"/>
</dbReference>